<gene>
    <name evidence="1" type="ORF">BDM02DRAFT_2861371</name>
</gene>
<dbReference type="Proteomes" id="UP000886501">
    <property type="component" value="Unassembled WGS sequence"/>
</dbReference>
<evidence type="ECO:0000313" key="1">
    <source>
        <dbReference type="EMBL" id="KAF9646910.1"/>
    </source>
</evidence>
<reference evidence="1" key="2">
    <citation type="journal article" date="2020" name="Nat. Commun.">
        <title>Large-scale genome sequencing of mycorrhizal fungi provides insights into the early evolution of symbiotic traits.</title>
        <authorList>
            <person name="Miyauchi S."/>
            <person name="Kiss E."/>
            <person name="Kuo A."/>
            <person name="Drula E."/>
            <person name="Kohler A."/>
            <person name="Sanchez-Garcia M."/>
            <person name="Morin E."/>
            <person name="Andreopoulos B."/>
            <person name="Barry K.W."/>
            <person name="Bonito G."/>
            <person name="Buee M."/>
            <person name="Carver A."/>
            <person name="Chen C."/>
            <person name="Cichocki N."/>
            <person name="Clum A."/>
            <person name="Culley D."/>
            <person name="Crous P.W."/>
            <person name="Fauchery L."/>
            <person name="Girlanda M."/>
            <person name="Hayes R.D."/>
            <person name="Keri Z."/>
            <person name="LaButti K."/>
            <person name="Lipzen A."/>
            <person name="Lombard V."/>
            <person name="Magnuson J."/>
            <person name="Maillard F."/>
            <person name="Murat C."/>
            <person name="Nolan M."/>
            <person name="Ohm R.A."/>
            <person name="Pangilinan J."/>
            <person name="Pereira M.F."/>
            <person name="Perotto S."/>
            <person name="Peter M."/>
            <person name="Pfister S."/>
            <person name="Riley R."/>
            <person name="Sitrit Y."/>
            <person name="Stielow J.B."/>
            <person name="Szollosi G."/>
            <person name="Zifcakova L."/>
            <person name="Stursova M."/>
            <person name="Spatafora J.W."/>
            <person name="Tedersoo L."/>
            <person name="Vaario L.M."/>
            <person name="Yamada A."/>
            <person name="Yan M."/>
            <person name="Wang P."/>
            <person name="Xu J."/>
            <person name="Bruns T."/>
            <person name="Baldrian P."/>
            <person name="Vilgalys R."/>
            <person name="Dunand C."/>
            <person name="Henrissat B."/>
            <person name="Grigoriev I.V."/>
            <person name="Hibbett D."/>
            <person name="Nagy L.G."/>
            <person name="Martin F.M."/>
        </authorList>
    </citation>
    <scope>NUCLEOTIDE SEQUENCE</scope>
    <source>
        <strain evidence="1">P2</strain>
    </source>
</reference>
<proteinExistence type="predicted"/>
<organism evidence="1 2">
    <name type="scientific">Thelephora ganbajun</name>
    <name type="common">Ganba fungus</name>
    <dbReference type="NCBI Taxonomy" id="370292"/>
    <lineage>
        <taxon>Eukaryota</taxon>
        <taxon>Fungi</taxon>
        <taxon>Dikarya</taxon>
        <taxon>Basidiomycota</taxon>
        <taxon>Agaricomycotina</taxon>
        <taxon>Agaricomycetes</taxon>
        <taxon>Thelephorales</taxon>
        <taxon>Thelephoraceae</taxon>
        <taxon>Thelephora</taxon>
    </lineage>
</organism>
<accession>A0ACB6ZB00</accession>
<dbReference type="EMBL" id="MU118045">
    <property type="protein sequence ID" value="KAF9646910.1"/>
    <property type="molecule type" value="Genomic_DNA"/>
</dbReference>
<evidence type="ECO:0000313" key="2">
    <source>
        <dbReference type="Proteomes" id="UP000886501"/>
    </source>
</evidence>
<keyword evidence="2" id="KW-1185">Reference proteome</keyword>
<name>A0ACB6ZB00_THEGA</name>
<sequence>MGSISSKPSLRFRLQSSSDVSKTPRLPQELLDEIMDHLADDFISLRRCSTAARTFVPPCRRHLFRRVVFRPHNLPTWKTTFPDPSTSPAAYTHEMRIHFASDVPTQLAEYMPYFFNVRDLTLIGGRCENRDWVSSIGRLPASIRSLTMKFVSVTNAQVLEIMEQLPNLDDFSLCTFKGGDFTAGAGEILRGRYGGKLDLLLMEDFHASIVRSLLKAPEGLGFKSIKAFCNTGDDFPLYVDLVATCRDTLVNLDISVSAEAIIIPSKDAHMFDFSHHKSLEHLSFSLLSNFVSCRWLSTALSTISPINSPRLNTITIYLHRHVPPTRIVSETVLGETVMKDLRDAGTEIKRIRTESGEEIKFEVVIPLPWVIEPLRFAWPGVLDDCLLRVEY</sequence>
<protein>
    <submittedName>
        <fullName evidence="1">Uncharacterized protein</fullName>
    </submittedName>
</protein>
<comment type="caution">
    <text evidence="1">The sequence shown here is derived from an EMBL/GenBank/DDBJ whole genome shotgun (WGS) entry which is preliminary data.</text>
</comment>
<reference evidence="1" key="1">
    <citation type="submission" date="2019-10" db="EMBL/GenBank/DDBJ databases">
        <authorList>
            <consortium name="DOE Joint Genome Institute"/>
            <person name="Kuo A."/>
            <person name="Miyauchi S."/>
            <person name="Kiss E."/>
            <person name="Drula E."/>
            <person name="Kohler A."/>
            <person name="Sanchez-Garcia M."/>
            <person name="Andreopoulos B."/>
            <person name="Barry K.W."/>
            <person name="Bonito G."/>
            <person name="Buee M."/>
            <person name="Carver A."/>
            <person name="Chen C."/>
            <person name="Cichocki N."/>
            <person name="Clum A."/>
            <person name="Culley D."/>
            <person name="Crous P.W."/>
            <person name="Fauchery L."/>
            <person name="Girlanda M."/>
            <person name="Hayes R."/>
            <person name="Keri Z."/>
            <person name="Labutti K."/>
            <person name="Lipzen A."/>
            <person name="Lombard V."/>
            <person name="Magnuson J."/>
            <person name="Maillard F."/>
            <person name="Morin E."/>
            <person name="Murat C."/>
            <person name="Nolan M."/>
            <person name="Ohm R."/>
            <person name="Pangilinan J."/>
            <person name="Pereira M."/>
            <person name="Perotto S."/>
            <person name="Peter M."/>
            <person name="Riley R."/>
            <person name="Sitrit Y."/>
            <person name="Stielow B."/>
            <person name="Szollosi G."/>
            <person name="Zifcakova L."/>
            <person name="Stursova M."/>
            <person name="Spatafora J.W."/>
            <person name="Tedersoo L."/>
            <person name="Vaario L.-M."/>
            <person name="Yamada A."/>
            <person name="Yan M."/>
            <person name="Wang P."/>
            <person name="Xu J."/>
            <person name="Bruns T."/>
            <person name="Baldrian P."/>
            <person name="Vilgalys R."/>
            <person name="Henrissat B."/>
            <person name="Grigoriev I.V."/>
            <person name="Hibbett D."/>
            <person name="Nagy L.G."/>
            <person name="Martin F.M."/>
        </authorList>
    </citation>
    <scope>NUCLEOTIDE SEQUENCE</scope>
    <source>
        <strain evidence="1">P2</strain>
    </source>
</reference>